<feature type="transmembrane region" description="Helical" evidence="2">
    <location>
        <begin position="49"/>
        <end position="71"/>
    </location>
</feature>
<keyword evidence="2" id="KW-0472">Membrane</keyword>
<keyword evidence="2" id="KW-0812">Transmembrane</keyword>
<dbReference type="EMBL" id="BJLR01000016">
    <property type="protein sequence ID" value="GEA87517.1"/>
    <property type="molecule type" value="Genomic_DNA"/>
</dbReference>
<dbReference type="AlphaFoldDB" id="A0A4Y3KUD0"/>
<dbReference type="Proteomes" id="UP000317046">
    <property type="component" value="Unassembled WGS sequence"/>
</dbReference>
<feature type="compositionally biased region" description="Gly residues" evidence="1">
    <location>
        <begin position="98"/>
        <end position="108"/>
    </location>
</feature>
<dbReference type="RefSeq" id="WP_141372123.1">
    <property type="nucleotide sequence ID" value="NZ_BJLR01000016.1"/>
</dbReference>
<accession>A0A4Y3KUD0</accession>
<keyword evidence="2" id="KW-1133">Transmembrane helix</keyword>
<reference evidence="3" key="1">
    <citation type="submission" date="2019-06" db="EMBL/GenBank/DDBJ databases">
        <title>Whole genome shotgun sequence of Cellulomonas cellasea NBRC 3753.</title>
        <authorList>
            <person name="Hosoyama A."/>
            <person name="Uohara A."/>
            <person name="Ohji S."/>
            <person name="Ichikawa N."/>
        </authorList>
    </citation>
    <scope>NUCLEOTIDE SEQUENCE [LARGE SCALE GENOMIC DNA]</scope>
    <source>
        <strain evidence="3">NBRC 3753</strain>
    </source>
</reference>
<evidence type="ECO:0000313" key="4">
    <source>
        <dbReference type="Proteomes" id="UP000317046"/>
    </source>
</evidence>
<protein>
    <submittedName>
        <fullName evidence="3">Uncharacterized protein</fullName>
    </submittedName>
</protein>
<evidence type="ECO:0000256" key="1">
    <source>
        <dbReference type="SAM" id="MobiDB-lite"/>
    </source>
</evidence>
<comment type="caution">
    <text evidence="3">The sequence shown here is derived from an EMBL/GenBank/DDBJ whole genome shotgun (WGS) entry which is preliminary data.</text>
</comment>
<sequence>MPSRVTAPAMFWWGVALLVGGSVLSLATTTLPYGLLDGAGQLGTMVFQWLWSLLGIAQYLGAALVAAALAVRALQRPAAGGPVPSAVEQVAAEPGPYGPGGGHPNPQP</sequence>
<feature type="region of interest" description="Disordered" evidence="1">
    <location>
        <begin position="79"/>
        <end position="108"/>
    </location>
</feature>
<evidence type="ECO:0000313" key="3">
    <source>
        <dbReference type="EMBL" id="GEA87517.1"/>
    </source>
</evidence>
<proteinExistence type="predicted"/>
<name>A0A4Y3KUD0_9CELL</name>
<keyword evidence="4" id="KW-1185">Reference proteome</keyword>
<gene>
    <name evidence="3" type="ORF">CCE01nite_14660</name>
</gene>
<organism evidence="3 4">
    <name type="scientific">Cellulomonas cellasea</name>
    <dbReference type="NCBI Taxonomy" id="43670"/>
    <lineage>
        <taxon>Bacteria</taxon>
        <taxon>Bacillati</taxon>
        <taxon>Actinomycetota</taxon>
        <taxon>Actinomycetes</taxon>
        <taxon>Micrococcales</taxon>
        <taxon>Cellulomonadaceae</taxon>
        <taxon>Cellulomonas</taxon>
    </lineage>
</organism>
<evidence type="ECO:0000256" key="2">
    <source>
        <dbReference type="SAM" id="Phobius"/>
    </source>
</evidence>